<dbReference type="Proteomes" id="UP000799439">
    <property type="component" value="Unassembled WGS sequence"/>
</dbReference>
<evidence type="ECO:0000313" key="2">
    <source>
        <dbReference type="EMBL" id="KAF2155235.1"/>
    </source>
</evidence>
<name>A0A9P4MHV1_9PEZI</name>
<dbReference type="AlphaFoldDB" id="A0A9P4MHV1"/>
<feature type="compositionally biased region" description="Polar residues" evidence="1">
    <location>
        <begin position="28"/>
        <end position="72"/>
    </location>
</feature>
<sequence length="174" mass="17993">MSPAKLHSLHAPPAPVAASSSFGSPSPDNSNGIDPSSKLSYMNSGSTAAADSGANDTRPTTAQSYTSHNLDSTAMDEAAGIQRSTSRASNQGGDVPISRGNTLKKKSSLSRKSSLKRSGSRKSVAAGSIKGVNFHDGAELDEKDFNSAFSTPIPTQSSPTDILANRFQGKCNAY</sequence>
<evidence type="ECO:0000256" key="1">
    <source>
        <dbReference type="SAM" id="MobiDB-lite"/>
    </source>
</evidence>
<reference evidence="2" key="1">
    <citation type="journal article" date="2020" name="Stud. Mycol.">
        <title>101 Dothideomycetes genomes: a test case for predicting lifestyles and emergence of pathogens.</title>
        <authorList>
            <person name="Haridas S."/>
            <person name="Albert R."/>
            <person name="Binder M."/>
            <person name="Bloem J."/>
            <person name="Labutti K."/>
            <person name="Salamov A."/>
            <person name="Andreopoulos B."/>
            <person name="Baker S."/>
            <person name="Barry K."/>
            <person name="Bills G."/>
            <person name="Bluhm B."/>
            <person name="Cannon C."/>
            <person name="Castanera R."/>
            <person name="Culley D."/>
            <person name="Daum C."/>
            <person name="Ezra D."/>
            <person name="Gonzalez J."/>
            <person name="Henrissat B."/>
            <person name="Kuo A."/>
            <person name="Liang C."/>
            <person name="Lipzen A."/>
            <person name="Lutzoni F."/>
            <person name="Magnuson J."/>
            <person name="Mondo S."/>
            <person name="Nolan M."/>
            <person name="Ohm R."/>
            <person name="Pangilinan J."/>
            <person name="Park H.-J."/>
            <person name="Ramirez L."/>
            <person name="Alfaro M."/>
            <person name="Sun H."/>
            <person name="Tritt A."/>
            <person name="Yoshinaga Y."/>
            <person name="Zwiers L.-H."/>
            <person name="Turgeon B."/>
            <person name="Goodwin S."/>
            <person name="Spatafora J."/>
            <person name="Crous P."/>
            <person name="Grigoriev I."/>
        </authorList>
    </citation>
    <scope>NUCLEOTIDE SEQUENCE</scope>
    <source>
        <strain evidence="2">CBS 260.36</strain>
    </source>
</reference>
<proteinExistence type="predicted"/>
<organism evidence="2 3">
    <name type="scientific">Myriangium duriaei CBS 260.36</name>
    <dbReference type="NCBI Taxonomy" id="1168546"/>
    <lineage>
        <taxon>Eukaryota</taxon>
        <taxon>Fungi</taxon>
        <taxon>Dikarya</taxon>
        <taxon>Ascomycota</taxon>
        <taxon>Pezizomycotina</taxon>
        <taxon>Dothideomycetes</taxon>
        <taxon>Dothideomycetidae</taxon>
        <taxon>Myriangiales</taxon>
        <taxon>Myriangiaceae</taxon>
        <taxon>Myriangium</taxon>
    </lineage>
</organism>
<protein>
    <submittedName>
        <fullName evidence="2">Uncharacterized protein</fullName>
    </submittedName>
</protein>
<accession>A0A9P4MHV1</accession>
<dbReference type="OrthoDB" id="5403980at2759"/>
<feature type="compositionally biased region" description="Low complexity" evidence="1">
    <location>
        <begin position="16"/>
        <end position="27"/>
    </location>
</feature>
<gene>
    <name evidence="2" type="ORF">K461DRAFT_276431</name>
</gene>
<comment type="caution">
    <text evidence="2">The sequence shown here is derived from an EMBL/GenBank/DDBJ whole genome shotgun (WGS) entry which is preliminary data.</text>
</comment>
<evidence type="ECO:0000313" key="3">
    <source>
        <dbReference type="Proteomes" id="UP000799439"/>
    </source>
</evidence>
<feature type="compositionally biased region" description="Polar residues" evidence="1">
    <location>
        <begin position="82"/>
        <end position="92"/>
    </location>
</feature>
<feature type="region of interest" description="Disordered" evidence="1">
    <location>
        <begin position="1"/>
        <end position="137"/>
    </location>
</feature>
<dbReference type="EMBL" id="ML996083">
    <property type="protein sequence ID" value="KAF2155235.1"/>
    <property type="molecule type" value="Genomic_DNA"/>
</dbReference>
<keyword evidence="3" id="KW-1185">Reference proteome</keyword>
<feature type="compositionally biased region" description="Basic residues" evidence="1">
    <location>
        <begin position="102"/>
        <end position="120"/>
    </location>
</feature>